<protein>
    <submittedName>
        <fullName evidence="3">Acetyltransferase (GNAT) family protein</fullName>
    </submittedName>
    <submittedName>
        <fullName evidence="2">GNAT family acetyltransferase</fullName>
        <ecNumber evidence="2">2.3.1.-</ecNumber>
    </submittedName>
</protein>
<dbReference type="SUPFAM" id="SSF55729">
    <property type="entry name" value="Acyl-CoA N-acyltransferases (Nat)"/>
    <property type="match status" value="1"/>
</dbReference>
<proteinExistence type="predicted"/>
<dbReference type="Proteomes" id="UP000296216">
    <property type="component" value="Chromosome"/>
</dbReference>
<keyword evidence="2" id="KW-0808">Transferase</keyword>
<reference evidence="2" key="3">
    <citation type="journal article" name="MicrobiologyOpen">
        <title>Whole-genome comparison between the type strain of Halobacterium salinarum (DSM 3754(T)) and the laboratory strains R1 and NRC-1.</title>
        <authorList>
            <person name="Pfeiffer F."/>
            <person name="Losensky G."/>
            <person name="Marchfelder A."/>
            <person name="Habermann B."/>
            <person name="Dyall-Smith M."/>
        </authorList>
    </citation>
    <scope>NUCLEOTIDE SEQUENCE</scope>
    <source>
        <strain evidence="2">91-R6</strain>
    </source>
</reference>
<dbReference type="RefSeq" id="WP_012289316.1">
    <property type="nucleotide sequence ID" value="NZ_VRYN01000003.1"/>
</dbReference>
<keyword evidence="2" id="KW-0012">Acyltransferase</keyword>
<dbReference type="InterPro" id="IPR016181">
    <property type="entry name" value="Acyl_CoA_acyltransferase"/>
</dbReference>
<organism evidence="2 4">
    <name type="scientific">Halobacterium salinarum (strain ATCC 33171 / DSM 3754 / JCM 8978 / NBRC 102687 / NCIMB 764 / 91-R6)</name>
    <dbReference type="NCBI Taxonomy" id="2597657"/>
    <lineage>
        <taxon>Archaea</taxon>
        <taxon>Methanobacteriati</taxon>
        <taxon>Methanobacteriota</taxon>
        <taxon>Stenosarchaea group</taxon>
        <taxon>Halobacteria</taxon>
        <taxon>Halobacteriales</taxon>
        <taxon>Halobacteriaceae</taxon>
        <taxon>Halobacterium</taxon>
    </lineage>
</organism>
<dbReference type="CDD" id="cd04301">
    <property type="entry name" value="NAT_SF"/>
    <property type="match status" value="1"/>
</dbReference>
<dbReference type="EMBL" id="VRYN01000003">
    <property type="protein sequence ID" value="TYO76251.1"/>
    <property type="molecule type" value="Genomic_DNA"/>
</dbReference>
<dbReference type="GO" id="GO:0016747">
    <property type="term" value="F:acyltransferase activity, transferring groups other than amino-acyl groups"/>
    <property type="evidence" value="ECO:0007669"/>
    <property type="project" value="InterPro"/>
</dbReference>
<accession>A0A4D6GUB4</accession>
<evidence type="ECO:0000313" key="4">
    <source>
        <dbReference type="Proteomes" id="UP000296216"/>
    </source>
</evidence>
<name>A0A4D6GUB4_HALS9</name>
<gene>
    <name evidence="3" type="ORF">APQ99_01810</name>
    <name evidence="2" type="ORF">HBSAL_07450</name>
</gene>
<sequence>MRYAVLGDHHDGPTLLLDWEAFSYAGKFVMSNTGKAVAYEGAPLAKRGDDWPPDARAADDPVDDVVGAVSFNEDRTDAHAAWLRYVTVRGDRRGAGIGARLCAFAAAHLLGDHECVRIAVNNPFAYEALHKAGFGFTGQETGIAELVLERPCEHRAAGYQDGLDRYRERDLSPEEAAFLDRTRGASPPARVEW</sequence>
<dbReference type="AlphaFoldDB" id="A0A4D6GUB4"/>
<dbReference type="Pfam" id="PF00583">
    <property type="entry name" value="Acetyltransf_1"/>
    <property type="match status" value="1"/>
</dbReference>
<dbReference type="EMBL" id="CP038631">
    <property type="protein sequence ID" value="QCC45141.1"/>
    <property type="molecule type" value="Genomic_DNA"/>
</dbReference>
<evidence type="ECO:0000313" key="3">
    <source>
        <dbReference type="EMBL" id="TYO76251.1"/>
    </source>
</evidence>
<reference evidence="2 4" key="1">
    <citation type="journal article" date="2019" name="Microbiol. Resour. Announc.">
        <title>The Genome Sequence of the Halobacterium salinarum Type Strain Is Closely Related to That of Laboratory Strains NRC-1 and R1.</title>
        <authorList>
            <person name="Pfeiffer F."/>
            <person name="Marchfelder A."/>
            <person name="Habermann B."/>
            <person name="Dyall-Smith M.L."/>
        </authorList>
    </citation>
    <scope>NUCLEOTIDE SEQUENCE [LARGE SCALE GENOMIC DNA]</scope>
    <source>
        <strain evidence="2">91-R6</strain>
        <strain evidence="4">ATCC 33171 / DSM 3754 / JCM 8978 / NBRC 102687 / NCIMB 764 / 91-R6</strain>
    </source>
</reference>
<evidence type="ECO:0000313" key="2">
    <source>
        <dbReference type="EMBL" id="QCC45141.1"/>
    </source>
</evidence>
<feature type="domain" description="N-acetyltransferase" evidence="1">
    <location>
        <begin position="60"/>
        <end position="134"/>
    </location>
</feature>
<evidence type="ECO:0000259" key="1">
    <source>
        <dbReference type="Pfam" id="PF00583"/>
    </source>
</evidence>
<evidence type="ECO:0000313" key="5">
    <source>
        <dbReference type="Proteomes" id="UP000323075"/>
    </source>
</evidence>
<dbReference type="GeneID" id="68694096"/>
<dbReference type="EC" id="2.3.1.-" evidence="2"/>
<dbReference type="Proteomes" id="UP000323075">
    <property type="component" value="Unassembled WGS sequence"/>
</dbReference>
<dbReference type="Gene3D" id="3.40.630.30">
    <property type="match status" value="1"/>
</dbReference>
<reference evidence="3 5" key="2">
    <citation type="submission" date="2019-07" db="EMBL/GenBank/DDBJ databases">
        <title>Genomic Encyclopedia of Archaeal and Bacterial Type Strains, Phase II (KMG-II): from individual species to whole genera.</title>
        <authorList>
            <person name="Goeker M."/>
        </authorList>
    </citation>
    <scope>NUCLEOTIDE SEQUENCE [LARGE SCALE GENOMIC DNA]</scope>
    <source>
        <strain evidence="3 5">DSM 3754</strain>
    </source>
</reference>
<dbReference type="InterPro" id="IPR000182">
    <property type="entry name" value="GNAT_dom"/>
</dbReference>